<name>A0A0G4QAG6_9GAMM</name>
<dbReference type="EMBL" id="CVRY01000004">
    <property type="protein sequence ID" value="CRL62893.1"/>
    <property type="molecule type" value="Genomic_DNA"/>
</dbReference>
<dbReference type="InterPro" id="IPR036196">
    <property type="entry name" value="Ptyr_pPase_sf"/>
</dbReference>
<dbReference type="InterPro" id="IPR016919">
    <property type="entry name" value="UCP029416_PTP"/>
</dbReference>
<dbReference type="Gene3D" id="3.40.50.2300">
    <property type="match status" value="1"/>
</dbReference>
<organism evidence="2 3">
    <name type="scientific">Proteus penneri</name>
    <dbReference type="NCBI Taxonomy" id="102862"/>
    <lineage>
        <taxon>Bacteria</taxon>
        <taxon>Pseudomonadati</taxon>
        <taxon>Pseudomonadota</taxon>
        <taxon>Gammaproteobacteria</taxon>
        <taxon>Enterobacterales</taxon>
        <taxon>Morganellaceae</taxon>
        <taxon>Proteus</taxon>
    </lineage>
</organism>
<feature type="domain" description="Phosphotyrosine protein phosphatase I" evidence="1">
    <location>
        <begin position="1"/>
        <end position="107"/>
    </location>
</feature>
<dbReference type="SUPFAM" id="SSF52788">
    <property type="entry name" value="Phosphotyrosine protein phosphatases I"/>
    <property type="match status" value="1"/>
</dbReference>
<reference evidence="3" key="1">
    <citation type="submission" date="2015-06" db="EMBL/GenBank/DDBJ databases">
        <authorList>
            <person name="Urmite Genomes"/>
        </authorList>
    </citation>
    <scope>NUCLEOTIDE SEQUENCE [LARGE SCALE GENOMIC DNA]</scope>
    <source>
        <strain evidence="3">CSUR P1867</strain>
    </source>
</reference>
<dbReference type="PIRSF" id="PIRSF029416">
    <property type="entry name" value="UCP029416_PTP"/>
    <property type="match status" value="1"/>
</dbReference>
<protein>
    <submittedName>
        <fullName evidence="2">Low molecular weight phosphotyrosine protein phosphatase</fullName>
    </submittedName>
</protein>
<dbReference type="AlphaFoldDB" id="A0A0G4QAG6"/>
<dbReference type="SMART" id="SM00226">
    <property type="entry name" value="LMWPc"/>
    <property type="match status" value="1"/>
</dbReference>
<gene>
    <name evidence="2" type="ORF">BN1804_02201</name>
</gene>
<evidence type="ECO:0000313" key="2">
    <source>
        <dbReference type="EMBL" id="CRL62893.1"/>
    </source>
</evidence>
<accession>A0A0G4QAG6</accession>
<evidence type="ECO:0000259" key="1">
    <source>
        <dbReference type="SMART" id="SM00226"/>
    </source>
</evidence>
<proteinExistence type="predicted"/>
<sequence length="114" mass="13088">MNILFICSKNQWRSPTAELLFADREGINTLSAGTRKDAQCVVDNELLKWADLVLTMGSKHLNRLSAYFPATMRYKKAHVLGIPDNYRFNDPALIERLEQKVQPYLSMEVKLSTK</sequence>
<dbReference type="RefSeq" id="WP_072064071.1">
    <property type="nucleotide sequence ID" value="NZ_CVRY01000004.1"/>
</dbReference>
<evidence type="ECO:0000313" key="3">
    <source>
        <dbReference type="Proteomes" id="UP000183920"/>
    </source>
</evidence>
<dbReference type="InterPro" id="IPR023485">
    <property type="entry name" value="Ptyr_pPase"/>
</dbReference>
<dbReference type="Proteomes" id="UP000183920">
    <property type="component" value="Unassembled WGS sequence"/>
</dbReference>